<organism evidence="2">
    <name type="scientific">Palpitomonas bilix</name>
    <dbReference type="NCBI Taxonomy" id="652834"/>
    <lineage>
        <taxon>Eukaryota</taxon>
        <taxon>Eukaryota incertae sedis</taxon>
    </lineage>
</organism>
<feature type="compositionally biased region" description="Basic and acidic residues" evidence="1">
    <location>
        <begin position="10"/>
        <end position="22"/>
    </location>
</feature>
<dbReference type="EMBL" id="HBIB01026385">
    <property type="protein sequence ID" value="CAE0254805.1"/>
    <property type="molecule type" value="Transcribed_RNA"/>
</dbReference>
<gene>
    <name evidence="2" type="ORF">PBIL07802_LOCUS17053</name>
</gene>
<evidence type="ECO:0000256" key="1">
    <source>
        <dbReference type="SAM" id="MobiDB-lite"/>
    </source>
</evidence>
<feature type="compositionally biased region" description="Basic residues" evidence="1">
    <location>
        <begin position="23"/>
        <end position="34"/>
    </location>
</feature>
<dbReference type="AlphaFoldDB" id="A0A7S3DE06"/>
<proteinExistence type="predicted"/>
<accession>A0A7S3DE06</accession>
<evidence type="ECO:0000313" key="2">
    <source>
        <dbReference type="EMBL" id="CAE0254805.1"/>
    </source>
</evidence>
<sequence length="176" mass="18910">MTKLPVLVPQERKQTIDEDHAQKLRTKKTAKGGKQRKDVDVVLGTNGSRVSVSAGKIEIPASIKRAGAARPSSVTELPSIGGDRNGMLPKLKPISGGKAVAKVLEGSAAKLALERVGNVAGIGFFLSVSKAPNPVEKAFQLIRHGHAQEVQELLDTKKIDIHEPVCQYNLYFLSNI</sequence>
<reference evidence="2" key="1">
    <citation type="submission" date="2021-01" db="EMBL/GenBank/DDBJ databases">
        <authorList>
            <person name="Corre E."/>
            <person name="Pelletier E."/>
            <person name="Niang G."/>
            <person name="Scheremetjew M."/>
            <person name="Finn R."/>
            <person name="Kale V."/>
            <person name="Holt S."/>
            <person name="Cochrane G."/>
            <person name="Meng A."/>
            <person name="Brown T."/>
            <person name="Cohen L."/>
        </authorList>
    </citation>
    <scope>NUCLEOTIDE SEQUENCE</scope>
    <source>
        <strain evidence="2">NIES-2562</strain>
    </source>
</reference>
<feature type="region of interest" description="Disordered" evidence="1">
    <location>
        <begin position="1"/>
        <end position="36"/>
    </location>
</feature>
<name>A0A7S3DE06_9EUKA</name>
<protein>
    <submittedName>
        <fullName evidence="2">Uncharacterized protein</fullName>
    </submittedName>
</protein>